<organism evidence="1 2">
    <name type="scientific">Methanospirillum lacunae</name>
    <dbReference type="NCBI Taxonomy" id="668570"/>
    <lineage>
        <taxon>Archaea</taxon>
        <taxon>Methanobacteriati</taxon>
        <taxon>Methanobacteriota</taxon>
        <taxon>Stenosarchaea group</taxon>
        <taxon>Methanomicrobia</taxon>
        <taxon>Methanomicrobiales</taxon>
        <taxon>Methanospirillaceae</taxon>
        <taxon>Methanospirillum</taxon>
    </lineage>
</organism>
<name>A0A2V2N8C6_9EURY</name>
<proteinExistence type="predicted"/>
<gene>
    <name evidence="1" type="ORF">DK846_01865</name>
</gene>
<keyword evidence="2" id="KW-1185">Reference proteome</keyword>
<evidence type="ECO:0000313" key="1">
    <source>
        <dbReference type="EMBL" id="PWR73936.1"/>
    </source>
</evidence>
<protein>
    <submittedName>
        <fullName evidence="1">Uncharacterized protein</fullName>
    </submittedName>
</protein>
<comment type="caution">
    <text evidence="1">The sequence shown here is derived from an EMBL/GenBank/DDBJ whole genome shotgun (WGS) entry which is preliminary data.</text>
</comment>
<sequence>MSQCKYCGKEVEPGYQYDSELCRNLFWLRYKERDLAIPGKRPTAMGVWDYIHDICEDHFLSRL</sequence>
<reference evidence="1 2" key="1">
    <citation type="submission" date="2018-05" db="EMBL/GenBank/DDBJ databases">
        <title>Draft genome of Methanospirillum lacunae Ki8-1.</title>
        <authorList>
            <person name="Dueholm M.S."/>
            <person name="Nielsen P.H."/>
            <person name="Bakmann L.F."/>
            <person name="Otzen D.E."/>
        </authorList>
    </citation>
    <scope>NUCLEOTIDE SEQUENCE [LARGE SCALE GENOMIC DNA]</scope>
    <source>
        <strain evidence="1 2">Ki8-1</strain>
    </source>
</reference>
<dbReference type="AlphaFoldDB" id="A0A2V2N8C6"/>
<accession>A0A2V2N8C6</accession>
<evidence type="ECO:0000313" key="2">
    <source>
        <dbReference type="Proteomes" id="UP000245657"/>
    </source>
</evidence>
<dbReference type="EMBL" id="QGMY01000002">
    <property type="protein sequence ID" value="PWR73936.1"/>
    <property type="molecule type" value="Genomic_DNA"/>
</dbReference>
<dbReference type="Proteomes" id="UP000245657">
    <property type="component" value="Unassembled WGS sequence"/>
</dbReference>